<gene>
    <name evidence="2" type="ORF">A4A49_04842</name>
</gene>
<accession>A0A1J6I9E5</accession>
<dbReference type="AlphaFoldDB" id="A0A1J6I9E5"/>
<evidence type="ECO:0000313" key="2">
    <source>
        <dbReference type="EMBL" id="OIT01060.1"/>
    </source>
</evidence>
<keyword evidence="3" id="KW-1185">Reference proteome</keyword>
<dbReference type="Pfam" id="PF22936">
    <property type="entry name" value="Pol_BBD"/>
    <property type="match status" value="1"/>
</dbReference>
<name>A0A1J6I9E5_NICAT</name>
<reference evidence="2" key="1">
    <citation type="submission" date="2016-11" db="EMBL/GenBank/DDBJ databases">
        <title>The genome of Nicotiana attenuata.</title>
        <authorList>
            <person name="Xu S."/>
            <person name="Brockmoeller T."/>
            <person name="Gaquerel E."/>
            <person name="Navarro A."/>
            <person name="Kuhl H."/>
            <person name="Gase K."/>
            <person name="Ling Z."/>
            <person name="Zhou W."/>
            <person name="Kreitzer C."/>
            <person name="Stanke M."/>
            <person name="Tang H."/>
            <person name="Lyons E."/>
            <person name="Pandey P."/>
            <person name="Pandey S.P."/>
            <person name="Timmermann B."/>
            <person name="Baldwin I.T."/>
        </authorList>
    </citation>
    <scope>NUCLEOTIDE SEQUENCE [LARGE SCALE GENOMIC DNA]</scope>
    <source>
        <strain evidence="2">UT</strain>
    </source>
</reference>
<proteinExistence type="predicted"/>
<evidence type="ECO:0000259" key="1">
    <source>
        <dbReference type="Pfam" id="PF22936"/>
    </source>
</evidence>
<dbReference type="EMBL" id="MJEQ01037189">
    <property type="protein sequence ID" value="OIT01060.1"/>
    <property type="molecule type" value="Genomic_DNA"/>
</dbReference>
<protein>
    <recommendedName>
        <fullName evidence="1">Retrovirus-related Pol polyprotein from transposon TNT 1-94-like beta-barrel domain-containing protein</fullName>
    </recommendedName>
</protein>
<dbReference type="Proteomes" id="UP000187609">
    <property type="component" value="Unassembled WGS sequence"/>
</dbReference>
<dbReference type="InterPro" id="IPR054722">
    <property type="entry name" value="PolX-like_BBD"/>
</dbReference>
<dbReference type="Gramene" id="OIT01060">
    <property type="protein sequence ID" value="OIT01060"/>
    <property type="gene ID" value="A4A49_04842"/>
</dbReference>
<sequence>MTPNAGNLSSVSPYTGFDRVVVGNGSQLPISFTGNGTISTPSSFFSLNNVLIVPNLSTNLLSVRKFTSDNKCSIEFDSCGFSIKDIKTKKTLLRCNSLRPLYSFSSFIGDVASKAFVAVRLSLVLCH</sequence>
<evidence type="ECO:0000313" key="3">
    <source>
        <dbReference type="Proteomes" id="UP000187609"/>
    </source>
</evidence>
<comment type="caution">
    <text evidence="2">The sequence shown here is derived from an EMBL/GenBank/DDBJ whole genome shotgun (WGS) entry which is preliminary data.</text>
</comment>
<organism evidence="2 3">
    <name type="scientific">Nicotiana attenuata</name>
    <name type="common">Coyote tobacco</name>
    <dbReference type="NCBI Taxonomy" id="49451"/>
    <lineage>
        <taxon>Eukaryota</taxon>
        <taxon>Viridiplantae</taxon>
        <taxon>Streptophyta</taxon>
        <taxon>Embryophyta</taxon>
        <taxon>Tracheophyta</taxon>
        <taxon>Spermatophyta</taxon>
        <taxon>Magnoliopsida</taxon>
        <taxon>eudicotyledons</taxon>
        <taxon>Gunneridae</taxon>
        <taxon>Pentapetalae</taxon>
        <taxon>asterids</taxon>
        <taxon>lamiids</taxon>
        <taxon>Solanales</taxon>
        <taxon>Solanaceae</taxon>
        <taxon>Nicotianoideae</taxon>
        <taxon>Nicotianeae</taxon>
        <taxon>Nicotiana</taxon>
    </lineage>
</organism>
<feature type="domain" description="Retrovirus-related Pol polyprotein from transposon TNT 1-94-like beta-barrel" evidence="1">
    <location>
        <begin position="1"/>
        <end position="68"/>
    </location>
</feature>
<dbReference type="OMA" id="RLDANWY"/>